<reference evidence="4 5" key="1">
    <citation type="submission" date="2020-08" db="EMBL/GenBank/DDBJ databases">
        <title>novel species in genus Corynebacterium.</title>
        <authorList>
            <person name="Zhang G."/>
        </authorList>
    </citation>
    <scope>NUCLEOTIDE SEQUENCE [LARGE SCALE GENOMIC DNA]</scope>
    <source>
        <strain evidence="3">Zg-917</strain>
        <strain evidence="4 5">zg-917</strain>
    </source>
</reference>
<evidence type="ECO:0000313" key="2">
    <source>
        <dbReference type="EMBL" id="MBC3178586.1"/>
    </source>
</evidence>
<sequence>MTNTLEWVKETTNYAMGATFGAMFFVVFGLLMDDLVLGVAFGVLFFIVFSTNEEYEASFDGETLRMADEQSETELDVGSIDTVEFSEGGAMVVRTSSGETHALESGGDDEGLRAFVEKLQAAL</sequence>
<proteinExistence type="predicted"/>
<dbReference type="EMBL" id="JACMYE010000003">
    <property type="protein sequence ID" value="MBC3178586.1"/>
    <property type="molecule type" value="Genomic_DNA"/>
</dbReference>
<evidence type="ECO:0008006" key="6">
    <source>
        <dbReference type="Google" id="ProtNLM"/>
    </source>
</evidence>
<feature type="transmembrane region" description="Helical" evidence="1">
    <location>
        <begin position="20"/>
        <end position="49"/>
    </location>
</feature>
<dbReference type="Proteomes" id="UP000516235">
    <property type="component" value="Chromosome"/>
</dbReference>
<protein>
    <recommendedName>
        <fullName evidence="6">PH domain-containing protein</fullName>
    </recommendedName>
</protein>
<dbReference type="AlphaFoldDB" id="A0A7H0K1G0"/>
<dbReference type="KEGG" id="cluj:IAU68_05040"/>
<dbReference type="EMBL" id="CP061032">
    <property type="protein sequence ID" value="QNP91126.1"/>
    <property type="molecule type" value="Genomic_DNA"/>
</dbReference>
<name>A0A7H0K1G0_9CORY</name>
<dbReference type="Proteomes" id="UP000642876">
    <property type="component" value="Unassembled WGS sequence"/>
</dbReference>
<evidence type="ECO:0000313" key="5">
    <source>
        <dbReference type="Proteomes" id="UP000642876"/>
    </source>
</evidence>
<keyword evidence="1" id="KW-0812">Transmembrane</keyword>
<accession>A0A7H0K1G0</accession>
<keyword evidence="1" id="KW-0472">Membrane</keyword>
<gene>
    <name evidence="2" type="ORF">H7348_04540</name>
    <name evidence="3" type="ORF">IAU68_05040</name>
</gene>
<evidence type="ECO:0000313" key="3">
    <source>
        <dbReference type="EMBL" id="QNP91126.1"/>
    </source>
</evidence>
<evidence type="ECO:0000256" key="1">
    <source>
        <dbReference type="SAM" id="Phobius"/>
    </source>
</evidence>
<evidence type="ECO:0000313" key="4">
    <source>
        <dbReference type="Proteomes" id="UP000516235"/>
    </source>
</evidence>
<organism evidence="3 4">
    <name type="scientific">Corynebacterium lujinxingii</name>
    <dbReference type="NCBI Taxonomy" id="2763010"/>
    <lineage>
        <taxon>Bacteria</taxon>
        <taxon>Bacillati</taxon>
        <taxon>Actinomycetota</taxon>
        <taxon>Actinomycetes</taxon>
        <taxon>Mycobacteriales</taxon>
        <taxon>Corynebacteriaceae</taxon>
        <taxon>Corynebacterium</taxon>
    </lineage>
</organism>
<keyword evidence="1" id="KW-1133">Transmembrane helix</keyword>
<keyword evidence="5" id="KW-1185">Reference proteome</keyword>
<dbReference type="RefSeq" id="WP_171193347.1">
    <property type="nucleotide sequence ID" value="NZ_CP061032.1"/>
</dbReference>